<reference evidence="2 3" key="1">
    <citation type="submission" date="2016-10" db="EMBL/GenBank/DDBJ databases">
        <authorList>
            <person name="de Groot N.N."/>
        </authorList>
    </citation>
    <scope>NUCLEOTIDE SEQUENCE [LARGE SCALE GENOMIC DNA]</scope>
    <source>
        <strain evidence="2 3">CPCC 100156</strain>
    </source>
</reference>
<dbReference type="AlphaFoldDB" id="A0A1G6VM78"/>
<protein>
    <submittedName>
        <fullName evidence="2">Uncharacterized protein</fullName>
    </submittedName>
</protein>
<organism evidence="2 3">
    <name type="scientific">Belnapia rosea</name>
    <dbReference type="NCBI Taxonomy" id="938405"/>
    <lineage>
        <taxon>Bacteria</taxon>
        <taxon>Pseudomonadati</taxon>
        <taxon>Pseudomonadota</taxon>
        <taxon>Alphaproteobacteria</taxon>
        <taxon>Acetobacterales</taxon>
        <taxon>Roseomonadaceae</taxon>
        <taxon>Belnapia</taxon>
    </lineage>
</organism>
<keyword evidence="1" id="KW-0812">Transmembrane</keyword>
<keyword evidence="1" id="KW-1133">Transmembrane helix</keyword>
<accession>A0A1G6VM78</accession>
<keyword evidence="3" id="KW-1185">Reference proteome</keyword>
<dbReference type="RefSeq" id="WP_176849613.1">
    <property type="nucleotide sequence ID" value="NZ_FMXZ01000002.1"/>
</dbReference>
<evidence type="ECO:0000313" key="2">
    <source>
        <dbReference type="EMBL" id="SDD54740.1"/>
    </source>
</evidence>
<sequence>MLTALIVIVLVGLGILLLQRLEFRSVFPRRRRMPGTEDRRGGGQGQD</sequence>
<gene>
    <name evidence="2" type="ORF">SAMN04487779_1009107</name>
</gene>
<proteinExistence type="predicted"/>
<evidence type="ECO:0000256" key="1">
    <source>
        <dbReference type="SAM" id="Phobius"/>
    </source>
</evidence>
<dbReference type="EMBL" id="FMZX01000009">
    <property type="protein sequence ID" value="SDD54740.1"/>
    <property type="molecule type" value="Genomic_DNA"/>
</dbReference>
<name>A0A1G6VM78_9PROT</name>
<evidence type="ECO:0000313" key="3">
    <source>
        <dbReference type="Proteomes" id="UP000198925"/>
    </source>
</evidence>
<feature type="transmembrane region" description="Helical" evidence="1">
    <location>
        <begin position="6"/>
        <end position="23"/>
    </location>
</feature>
<dbReference type="Proteomes" id="UP000198925">
    <property type="component" value="Unassembled WGS sequence"/>
</dbReference>
<keyword evidence="1" id="KW-0472">Membrane</keyword>
<dbReference type="STRING" id="938405.SAMN02927895_01368"/>